<reference evidence="1 2" key="1">
    <citation type="journal article" date="2018" name="Sci. Rep.">
        <title>Genomic signatures of local adaptation to the degree of environmental predictability in rotifers.</title>
        <authorList>
            <person name="Franch-Gras L."/>
            <person name="Hahn C."/>
            <person name="Garcia-Roger E.M."/>
            <person name="Carmona M.J."/>
            <person name="Serra M."/>
            <person name="Gomez A."/>
        </authorList>
    </citation>
    <scope>NUCLEOTIDE SEQUENCE [LARGE SCALE GENOMIC DNA]</scope>
    <source>
        <strain evidence="1">HYR1</strain>
    </source>
</reference>
<dbReference type="AlphaFoldDB" id="A0A3M7PK02"/>
<proteinExistence type="predicted"/>
<name>A0A3M7PK02_BRAPC</name>
<comment type="caution">
    <text evidence="1">The sequence shown here is derived from an EMBL/GenBank/DDBJ whole genome shotgun (WGS) entry which is preliminary data.</text>
</comment>
<protein>
    <submittedName>
        <fullName evidence="1">Uncharacterized protein</fullName>
    </submittedName>
</protein>
<dbReference type="EMBL" id="REGN01010245">
    <property type="protein sequence ID" value="RMZ99392.1"/>
    <property type="molecule type" value="Genomic_DNA"/>
</dbReference>
<accession>A0A3M7PK02</accession>
<gene>
    <name evidence="1" type="ORF">BpHYR1_030338</name>
</gene>
<sequence length="114" mass="12942">MDKKKINHFDVNLVSPLTLLSLSESYFKYCFIYECSILIKIVESFNLTKYVIKKKTISDLASKTIMLSSNGSSSCVDSSNKSSRFFSVSKHLLKFLSQPKPYFSQIQLLPCPAL</sequence>
<keyword evidence="2" id="KW-1185">Reference proteome</keyword>
<dbReference type="Proteomes" id="UP000276133">
    <property type="component" value="Unassembled WGS sequence"/>
</dbReference>
<evidence type="ECO:0000313" key="1">
    <source>
        <dbReference type="EMBL" id="RMZ99392.1"/>
    </source>
</evidence>
<evidence type="ECO:0000313" key="2">
    <source>
        <dbReference type="Proteomes" id="UP000276133"/>
    </source>
</evidence>
<organism evidence="1 2">
    <name type="scientific">Brachionus plicatilis</name>
    <name type="common">Marine rotifer</name>
    <name type="synonym">Brachionus muelleri</name>
    <dbReference type="NCBI Taxonomy" id="10195"/>
    <lineage>
        <taxon>Eukaryota</taxon>
        <taxon>Metazoa</taxon>
        <taxon>Spiralia</taxon>
        <taxon>Gnathifera</taxon>
        <taxon>Rotifera</taxon>
        <taxon>Eurotatoria</taxon>
        <taxon>Monogononta</taxon>
        <taxon>Pseudotrocha</taxon>
        <taxon>Ploima</taxon>
        <taxon>Brachionidae</taxon>
        <taxon>Brachionus</taxon>
    </lineage>
</organism>